<evidence type="ECO:0000259" key="1">
    <source>
        <dbReference type="PROSITE" id="PS51746"/>
    </source>
</evidence>
<evidence type="ECO:0000313" key="3">
    <source>
        <dbReference type="Proteomes" id="UP000239203"/>
    </source>
</evidence>
<dbReference type="SMART" id="SM00331">
    <property type="entry name" value="PP2C_SIG"/>
    <property type="match status" value="1"/>
</dbReference>
<dbReference type="Gene3D" id="3.60.40.10">
    <property type="entry name" value="PPM-type phosphatase domain"/>
    <property type="match status" value="1"/>
</dbReference>
<gene>
    <name evidence="2" type="ORF">CLV40_102542</name>
</gene>
<protein>
    <submittedName>
        <fullName evidence="2">Protein phosphatase</fullName>
    </submittedName>
</protein>
<organism evidence="2 3">
    <name type="scientific">Actinokineospora auranticolor</name>
    <dbReference type="NCBI Taxonomy" id="155976"/>
    <lineage>
        <taxon>Bacteria</taxon>
        <taxon>Bacillati</taxon>
        <taxon>Actinomycetota</taxon>
        <taxon>Actinomycetes</taxon>
        <taxon>Pseudonocardiales</taxon>
        <taxon>Pseudonocardiaceae</taxon>
        <taxon>Actinokineospora</taxon>
    </lineage>
</organism>
<reference evidence="2 3" key="1">
    <citation type="submission" date="2018-02" db="EMBL/GenBank/DDBJ databases">
        <title>Genomic Encyclopedia of Archaeal and Bacterial Type Strains, Phase II (KMG-II): from individual species to whole genera.</title>
        <authorList>
            <person name="Goeker M."/>
        </authorList>
    </citation>
    <scope>NUCLEOTIDE SEQUENCE [LARGE SCALE GENOMIC DNA]</scope>
    <source>
        <strain evidence="2 3">YU 961-1</strain>
    </source>
</reference>
<dbReference type="EMBL" id="PTIX01000002">
    <property type="protein sequence ID" value="PPK70625.1"/>
    <property type="molecule type" value="Genomic_DNA"/>
</dbReference>
<dbReference type="SUPFAM" id="SSF81606">
    <property type="entry name" value="PP2C-like"/>
    <property type="match status" value="1"/>
</dbReference>
<dbReference type="InterPro" id="IPR001932">
    <property type="entry name" value="PPM-type_phosphatase-like_dom"/>
</dbReference>
<dbReference type="PANTHER" id="PTHR47992">
    <property type="entry name" value="PROTEIN PHOSPHATASE"/>
    <property type="match status" value="1"/>
</dbReference>
<dbReference type="RefSeq" id="WP_104477701.1">
    <property type="nucleotide sequence ID" value="NZ_CP154825.1"/>
</dbReference>
<dbReference type="InterPro" id="IPR015655">
    <property type="entry name" value="PP2C"/>
</dbReference>
<proteinExistence type="predicted"/>
<dbReference type="AlphaFoldDB" id="A0A2S6GZF8"/>
<feature type="domain" description="PPM-type phosphatase" evidence="1">
    <location>
        <begin position="8"/>
        <end position="241"/>
    </location>
</feature>
<dbReference type="InterPro" id="IPR036457">
    <property type="entry name" value="PPM-type-like_dom_sf"/>
</dbReference>
<dbReference type="GO" id="GO:0004722">
    <property type="term" value="F:protein serine/threonine phosphatase activity"/>
    <property type="evidence" value="ECO:0007669"/>
    <property type="project" value="InterPro"/>
</dbReference>
<keyword evidence="3" id="KW-1185">Reference proteome</keyword>
<evidence type="ECO:0000313" key="2">
    <source>
        <dbReference type="EMBL" id="PPK70625.1"/>
    </source>
</evidence>
<dbReference type="CDD" id="cd00143">
    <property type="entry name" value="PP2Cc"/>
    <property type="match status" value="1"/>
</dbReference>
<dbReference type="PROSITE" id="PS51746">
    <property type="entry name" value="PPM_2"/>
    <property type="match status" value="1"/>
</dbReference>
<sequence length="248" mass="25391">MTVEPTIRAGAATDVGLVRAANEDNYVITSTVYAVADGMGGHAAGDVASGLAVAGLAQLGGDGLPHPDDVRKHIVRLNGDILAAAVRNPEQAGMGTTITGLCLVEVDGAVQWSVFNVGDSRVYRYTGGGLTQLTVDHSEVSELVAAGELSPAQAAVDPRRNVVTRALGSPMPPNPDLFPLPLTPGDRFLLCSDGLTGELDDDTIAGHLAGVADPREAADVLVRAAVAAGGRDNVTVVVVDHLEESTSD</sequence>
<accession>A0A2S6GZF8</accession>
<dbReference type="OrthoDB" id="9801841at2"/>
<dbReference type="Pfam" id="PF13672">
    <property type="entry name" value="PP2C_2"/>
    <property type="match status" value="1"/>
</dbReference>
<dbReference type="Proteomes" id="UP000239203">
    <property type="component" value="Unassembled WGS sequence"/>
</dbReference>
<name>A0A2S6GZF8_9PSEU</name>
<dbReference type="SMART" id="SM00332">
    <property type="entry name" value="PP2Cc"/>
    <property type="match status" value="1"/>
</dbReference>
<comment type="caution">
    <text evidence="2">The sequence shown here is derived from an EMBL/GenBank/DDBJ whole genome shotgun (WGS) entry which is preliminary data.</text>
</comment>